<evidence type="ECO:0000256" key="1">
    <source>
        <dbReference type="SAM" id="SignalP"/>
    </source>
</evidence>
<dbReference type="PANTHER" id="PTHR11319">
    <property type="entry name" value="G PROTEIN-COUPLED RECEPTOR-RELATED"/>
    <property type="match status" value="1"/>
</dbReference>
<feature type="chain" id="PRO_5007887361" evidence="1">
    <location>
        <begin position="29"/>
        <end position="505"/>
    </location>
</feature>
<reference evidence="2 3" key="1">
    <citation type="submission" date="2016-04" db="EMBL/GenBank/DDBJ databases">
        <title>Complete genome sequence of Dokdonella koreensis DS-123T.</title>
        <authorList>
            <person name="Kim J.F."/>
            <person name="Lee H."/>
            <person name="Kwak M.-J."/>
        </authorList>
    </citation>
    <scope>NUCLEOTIDE SEQUENCE [LARGE SCALE GENOMIC DNA]</scope>
    <source>
        <strain evidence="2 3">DS-123</strain>
    </source>
</reference>
<dbReference type="Gene3D" id="2.160.20.10">
    <property type="entry name" value="Single-stranded right-handed beta-helix, Pectin lyase-like"/>
    <property type="match status" value="1"/>
</dbReference>
<organism evidence="2 3">
    <name type="scientific">Dokdonella koreensis DS-123</name>
    <dbReference type="NCBI Taxonomy" id="1300342"/>
    <lineage>
        <taxon>Bacteria</taxon>
        <taxon>Pseudomonadati</taxon>
        <taxon>Pseudomonadota</taxon>
        <taxon>Gammaproteobacteria</taxon>
        <taxon>Lysobacterales</taxon>
        <taxon>Rhodanobacteraceae</taxon>
        <taxon>Dokdonella</taxon>
    </lineage>
</organism>
<dbReference type="AlphaFoldDB" id="A0A167H4Y7"/>
<evidence type="ECO:0000313" key="2">
    <source>
        <dbReference type="EMBL" id="ANB18942.1"/>
    </source>
</evidence>
<dbReference type="InterPro" id="IPR059226">
    <property type="entry name" value="Choice_anch_Q_dom"/>
</dbReference>
<proteinExistence type="predicted"/>
<sequence length="505" mass="49698">MRNGVPRGARRPLAAALTLALGLPVCVAAVAGLPAAHPGGRPEGGVTWPVTQCGDDGAGSLRATLAGAAPGDTIDLGALTCGTVTLTTGALAVVQHGLTLRGPGAASLALAGNGSDRVLRHTGTGTLTIEGLTVRGGVVTGTDPDATVRGGCIVSDGSVVLTGATVRECSVSATSLARGGCIAAAGATLTDSRLEACRVEIVGGASHVAAGGALFADGSRDVALVRSTITGSEVDSPSGGALGGGVYVGYAGGTVTVTDSTLSGNRATGRPYAAGYGYFTADQGMGGAILSHNHIRAERSTFSGNEAGSGGAIAMIGGDIAADRLVLINSTVSGNTAQSMGGGIWTLLGGVRLSNSTIAFNEADYGAGGMLPQHPLFQGVYDFPPRIDSSIVAANTTYYGIADIDTQLPKLVIAGSGNLIGASSVAVPPDTLAGDPRLLPLADNGGPTRTHALAADSPAIDAGANPEGLVHDQRGEGHARLSGAAVDIGAFERSVGDAIFSDGFD</sequence>
<dbReference type="Proteomes" id="UP000076830">
    <property type="component" value="Chromosome"/>
</dbReference>
<name>A0A167H4Y7_9GAMM</name>
<dbReference type="STRING" id="1300342.I596_2949"/>
<keyword evidence="1" id="KW-0732">Signal</keyword>
<dbReference type="NCBIfam" id="NF041518">
    <property type="entry name" value="choice_anch_Q"/>
    <property type="match status" value="1"/>
</dbReference>
<dbReference type="RefSeq" id="WP_067649122.1">
    <property type="nucleotide sequence ID" value="NZ_CP015249.1"/>
</dbReference>
<dbReference type="InterPro" id="IPR011050">
    <property type="entry name" value="Pectin_lyase_fold/virulence"/>
</dbReference>
<gene>
    <name evidence="2" type="ORF">I596_2949</name>
</gene>
<dbReference type="InterPro" id="IPR006626">
    <property type="entry name" value="PbH1"/>
</dbReference>
<feature type="signal peptide" evidence="1">
    <location>
        <begin position="1"/>
        <end position="28"/>
    </location>
</feature>
<dbReference type="InterPro" id="IPR012334">
    <property type="entry name" value="Pectin_lyas_fold"/>
</dbReference>
<evidence type="ECO:0000313" key="3">
    <source>
        <dbReference type="Proteomes" id="UP000076830"/>
    </source>
</evidence>
<dbReference type="KEGG" id="dko:I596_2949"/>
<dbReference type="PANTHER" id="PTHR11319:SF35">
    <property type="entry name" value="OUTER MEMBRANE PROTEIN PMPC-RELATED"/>
    <property type="match status" value="1"/>
</dbReference>
<dbReference type="SUPFAM" id="SSF51126">
    <property type="entry name" value="Pectin lyase-like"/>
    <property type="match status" value="1"/>
</dbReference>
<protein>
    <submittedName>
        <fullName evidence="2">Periplasmic protein TonB links inner and outer membranes-like</fullName>
    </submittedName>
</protein>
<keyword evidence="3" id="KW-1185">Reference proteome</keyword>
<accession>A0A167H4Y7</accession>
<dbReference type="EMBL" id="CP015249">
    <property type="protein sequence ID" value="ANB18942.1"/>
    <property type="molecule type" value="Genomic_DNA"/>
</dbReference>
<dbReference type="SMART" id="SM00710">
    <property type="entry name" value="PbH1"/>
    <property type="match status" value="5"/>
</dbReference>
<dbReference type="OrthoDB" id="6057622at2"/>